<keyword evidence="7" id="KW-1185">Reference proteome</keyword>
<dbReference type="InterPro" id="IPR011057">
    <property type="entry name" value="Mss4-like_sf"/>
</dbReference>
<organism evidence="6 7">
    <name type="scientific">Paracoccus alcaliphilus</name>
    <dbReference type="NCBI Taxonomy" id="34002"/>
    <lineage>
        <taxon>Bacteria</taxon>
        <taxon>Pseudomonadati</taxon>
        <taxon>Pseudomonadota</taxon>
        <taxon>Alphaproteobacteria</taxon>
        <taxon>Rhodobacterales</taxon>
        <taxon>Paracoccaceae</taxon>
        <taxon>Paracoccus</taxon>
    </lineage>
</organism>
<evidence type="ECO:0000256" key="2">
    <source>
        <dbReference type="ARBA" id="ARBA00022723"/>
    </source>
</evidence>
<dbReference type="PROSITE" id="PS51891">
    <property type="entry name" value="CENP_V_GFA"/>
    <property type="match status" value="1"/>
</dbReference>
<proteinExistence type="inferred from homology"/>
<accession>A0A1H8GLM0</accession>
<dbReference type="GO" id="GO:0046872">
    <property type="term" value="F:metal ion binding"/>
    <property type="evidence" value="ECO:0007669"/>
    <property type="project" value="UniProtKB-KW"/>
</dbReference>
<dbReference type="RefSeq" id="WP_090611105.1">
    <property type="nucleotide sequence ID" value="NZ_CP067124.1"/>
</dbReference>
<dbReference type="Gene3D" id="3.90.1590.10">
    <property type="entry name" value="glutathione-dependent formaldehyde- activating enzyme (gfa)"/>
    <property type="match status" value="1"/>
</dbReference>
<dbReference type="STRING" id="34002.SAMN04489859_100733"/>
<evidence type="ECO:0000313" key="6">
    <source>
        <dbReference type="EMBL" id="SEN44912.1"/>
    </source>
</evidence>
<dbReference type="OrthoDB" id="9807246at2"/>
<dbReference type="Proteomes" id="UP000199054">
    <property type="component" value="Unassembled WGS sequence"/>
</dbReference>
<keyword evidence="2" id="KW-0479">Metal-binding</keyword>
<dbReference type="EMBL" id="FODE01000007">
    <property type="protein sequence ID" value="SEN44912.1"/>
    <property type="molecule type" value="Genomic_DNA"/>
</dbReference>
<evidence type="ECO:0000256" key="4">
    <source>
        <dbReference type="ARBA" id="ARBA00023239"/>
    </source>
</evidence>
<evidence type="ECO:0000313" key="7">
    <source>
        <dbReference type="Proteomes" id="UP000199054"/>
    </source>
</evidence>
<evidence type="ECO:0000256" key="1">
    <source>
        <dbReference type="ARBA" id="ARBA00005495"/>
    </source>
</evidence>
<feature type="domain" description="CENP-V/GFA" evidence="5">
    <location>
        <begin position="8"/>
        <end position="120"/>
    </location>
</feature>
<dbReference type="GO" id="GO:0016846">
    <property type="term" value="F:carbon-sulfur lyase activity"/>
    <property type="evidence" value="ECO:0007669"/>
    <property type="project" value="InterPro"/>
</dbReference>
<sequence length="134" mass="14832">MCSERSDFTGQCLCGAVRFSGAFADQPFHMCHCGQCRRWSGHYWSGFEADGLRIEGGDALRWFRSSPEAERGFCQHCGSSLFWRLVGADRVSVSPGALELPTGLRPAGHIFVADKGDYYDIADGLPQYAQDKTE</sequence>
<keyword evidence="3" id="KW-0862">Zinc</keyword>
<dbReference type="Pfam" id="PF04828">
    <property type="entry name" value="GFA"/>
    <property type="match status" value="1"/>
</dbReference>
<dbReference type="PANTHER" id="PTHR33337">
    <property type="entry name" value="GFA DOMAIN-CONTAINING PROTEIN"/>
    <property type="match status" value="1"/>
</dbReference>
<dbReference type="AlphaFoldDB" id="A0A1H8GLM0"/>
<name>A0A1H8GLM0_9RHOB</name>
<dbReference type="SUPFAM" id="SSF51316">
    <property type="entry name" value="Mss4-like"/>
    <property type="match status" value="1"/>
</dbReference>
<evidence type="ECO:0000259" key="5">
    <source>
        <dbReference type="PROSITE" id="PS51891"/>
    </source>
</evidence>
<dbReference type="PANTHER" id="PTHR33337:SF40">
    <property type="entry name" value="CENP-V_GFA DOMAIN-CONTAINING PROTEIN-RELATED"/>
    <property type="match status" value="1"/>
</dbReference>
<keyword evidence="4" id="KW-0456">Lyase</keyword>
<comment type="similarity">
    <text evidence="1">Belongs to the Gfa family.</text>
</comment>
<dbReference type="InterPro" id="IPR006913">
    <property type="entry name" value="CENP-V/GFA"/>
</dbReference>
<reference evidence="6 7" key="1">
    <citation type="submission" date="2016-10" db="EMBL/GenBank/DDBJ databases">
        <authorList>
            <person name="de Groot N.N."/>
        </authorList>
    </citation>
    <scope>NUCLEOTIDE SEQUENCE [LARGE SCALE GENOMIC DNA]</scope>
    <source>
        <strain evidence="6 7">DSM 8512</strain>
    </source>
</reference>
<evidence type="ECO:0000256" key="3">
    <source>
        <dbReference type="ARBA" id="ARBA00022833"/>
    </source>
</evidence>
<gene>
    <name evidence="6" type="ORF">SAMN04489859_100733</name>
</gene>
<protein>
    <submittedName>
        <fullName evidence="6">Uncharacterized conserved protein</fullName>
    </submittedName>
</protein>